<keyword evidence="11 18" id="KW-0249">Electron transport</keyword>
<proteinExistence type="inferred from homology"/>
<evidence type="ECO:0000256" key="14">
    <source>
        <dbReference type="ARBA" id="ARBA00023075"/>
    </source>
</evidence>
<dbReference type="AlphaFoldDB" id="A0A8F9SFU6"/>
<evidence type="ECO:0000256" key="16">
    <source>
        <dbReference type="ARBA" id="ARBA00023136"/>
    </source>
</evidence>
<evidence type="ECO:0000256" key="3">
    <source>
        <dbReference type="ARBA" id="ARBA00007012"/>
    </source>
</evidence>
<geneLocation type="mitochondrion" evidence="20"/>
<dbReference type="InterPro" id="IPR001750">
    <property type="entry name" value="ND/Mrp_TM"/>
</dbReference>
<feature type="transmembrane region" description="Helical" evidence="18">
    <location>
        <begin position="211"/>
        <end position="233"/>
    </location>
</feature>
<evidence type="ECO:0000313" key="20">
    <source>
        <dbReference type="EMBL" id="QYL70174.1"/>
    </source>
</evidence>
<dbReference type="InterPro" id="IPR050175">
    <property type="entry name" value="Complex_I_Subunit_2"/>
</dbReference>
<gene>
    <name evidence="20" type="primary">ND2</name>
</gene>
<accession>A0A8F9SFU6</accession>
<feature type="transmembrane region" description="Helical" evidence="18">
    <location>
        <begin position="72"/>
        <end position="92"/>
    </location>
</feature>
<evidence type="ECO:0000256" key="8">
    <source>
        <dbReference type="ARBA" id="ARBA00022692"/>
    </source>
</evidence>
<feature type="domain" description="NADH:quinone oxidoreductase/Mrp antiporter transmembrane" evidence="19">
    <location>
        <begin position="38"/>
        <end position="295"/>
    </location>
</feature>
<keyword evidence="13 18" id="KW-0520">NAD</keyword>
<evidence type="ECO:0000256" key="7">
    <source>
        <dbReference type="ARBA" id="ARBA00022660"/>
    </source>
</evidence>
<dbReference type="GO" id="GO:0006120">
    <property type="term" value="P:mitochondrial electron transport, NADH to ubiquinone"/>
    <property type="evidence" value="ECO:0007669"/>
    <property type="project" value="InterPro"/>
</dbReference>
<keyword evidence="12 18" id="KW-1133">Transmembrane helix</keyword>
<feature type="transmembrane region" description="Helical" evidence="18">
    <location>
        <begin position="327"/>
        <end position="345"/>
    </location>
</feature>
<keyword evidence="16 18" id="KW-0472">Membrane</keyword>
<keyword evidence="14 18" id="KW-0830">Ubiquinone</keyword>
<keyword evidence="9 18" id="KW-0999">Mitochondrion inner membrane</keyword>
<organism evidence="20">
    <name type="scientific">Taxonus zhangi</name>
    <dbReference type="NCBI Taxonomy" id="2848090"/>
    <lineage>
        <taxon>Eukaryota</taxon>
        <taxon>Metazoa</taxon>
        <taxon>Ecdysozoa</taxon>
        <taxon>Arthropoda</taxon>
        <taxon>Hexapoda</taxon>
        <taxon>Insecta</taxon>
        <taxon>Pterygota</taxon>
        <taxon>Neoptera</taxon>
        <taxon>Endopterygota</taxon>
        <taxon>Hymenoptera</taxon>
        <taxon>Tenthredinoidea</taxon>
        <taxon>Tenthredinidae</taxon>
        <taxon>Allantinae</taxon>
        <taxon>Taxonus</taxon>
    </lineage>
</organism>
<comment type="subcellular location">
    <subcellularLocation>
        <location evidence="2 18">Mitochondrion inner membrane</location>
        <topology evidence="2 18">Multi-pass membrane protein</topology>
    </subcellularLocation>
</comment>
<comment type="function">
    <text evidence="1">Core subunit of the mitochondrial membrane respiratory chain NADH dehydrogenase (Complex I) that is believed to belong to the minimal assembly required for catalysis. Complex I functions in the transfer of electrons from NADH to the respiratory chain. The immediate electron acceptor for the enzyme is believed to be ubiquinone.</text>
</comment>
<feature type="transmembrane region" description="Helical" evidence="18">
    <location>
        <begin position="245"/>
        <end position="267"/>
    </location>
</feature>
<comment type="similarity">
    <text evidence="3 18">Belongs to the complex I subunit 2 family.</text>
</comment>
<evidence type="ECO:0000256" key="1">
    <source>
        <dbReference type="ARBA" id="ARBA00003257"/>
    </source>
</evidence>
<protein>
    <recommendedName>
        <fullName evidence="5 18">NADH-ubiquinone oxidoreductase chain 2</fullName>
        <ecNumber evidence="4 18">7.1.1.2</ecNumber>
    </recommendedName>
</protein>
<keyword evidence="15 18" id="KW-0496">Mitochondrion</keyword>
<evidence type="ECO:0000256" key="12">
    <source>
        <dbReference type="ARBA" id="ARBA00022989"/>
    </source>
</evidence>
<evidence type="ECO:0000256" key="4">
    <source>
        <dbReference type="ARBA" id="ARBA00012944"/>
    </source>
</evidence>
<evidence type="ECO:0000256" key="10">
    <source>
        <dbReference type="ARBA" id="ARBA00022967"/>
    </source>
</evidence>
<dbReference type="PANTHER" id="PTHR46552">
    <property type="entry name" value="NADH-UBIQUINONE OXIDOREDUCTASE CHAIN 2"/>
    <property type="match status" value="1"/>
</dbReference>
<reference evidence="20" key="1">
    <citation type="submission" date="2021-06" db="EMBL/GenBank/DDBJ databases">
        <title>Genome sequencing and assembly of Taxonus zhangi.</title>
        <authorList>
            <person name="Xu M."/>
        </authorList>
    </citation>
    <scope>NUCLEOTIDE SEQUENCE</scope>
</reference>
<dbReference type="GO" id="GO:0005743">
    <property type="term" value="C:mitochondrial inner membrane"/>
    <property type="evidence" value="ECO:0007669"/>
    <property type="project" value="UniProtKB-SubCell"/>
</dbReference>
<name>A0A8F9SFU6_9HYME</name>
<dbReference type="EC" id="7.1.1.2" evidence="4 18"/>
<keyword evidence="7 18" id="KW-0679">Respiratory chain</keyword>
<evidence type="ECO:0000256" key="6">
    <source>
        <dbReference type="ARBA" id="ARBA00022448"/>
    </source>
</evidence>
<sequence length="351" mass="41618">MSKFKVYKNNYLTPSKSKNMKMFFYLTLMISTMIVINSNSWINAWMGMEINLMSFIPIMMNNMKNKNYSSMMIYFIIQAGASSFLIMSMIMLKLQMNLFKFNLMINMIQLSLLLKLGASPFHWWMPKIIVNLSWMNCFILLTWQKIAPLFLLTLTNFNMLIYLSILFSTMIGAILGMNQNSIKLILTYSSINHLGWMMMNMYLNLNMLMTYFYFYFFINLMICLLLNNLKIYFLHQLFKMNNQDMYIKLITISSFFSLSGLPPFIGFLPKFFTLMIMMNNNLILESILFIIMATISLSYYINPILSMLIITKFNLKWNKKIIQISKMIMSILMMNLLLLMIYYLPLMNMEL</sequence>
<feature type="transmembrane region" description="Helical" evidence="18">
    <location>
        <begin position="98"/>
        <end position="116"/>
    </location>
</feature>
<dbReference type="InterPro" id="IPR003917">
    <property type="entry name" value="NADH_UbQ_OxRdtase_chain2"/>
</dbReference>
<dbReference type="Pfam" id="PF00361">
    <property type="entry name" value="Proton_antipo_M"/>
    <property type="match status" value="1"/>
</dbReference>
<evidence type="ECO:0000259" key="19">
    <source>
        <dbReference type="Pfam" id="PF00361"/>
    </source>
</evidence>
<keyword evidence="10 18" id="KW-1278">Translocase</keyword>
<keyword evidence="8 18" id="KW-0812">Transmembrane</keyword>
<evidence type="ECO:0000256" key="15">
    <source>
        <dbReference type="ARBA" id="ARBA00023128"/>
    </source>
</evidence>
<evidence type="ECO:0000256" key="17">
    <source>
        <dbReference type="ARBA" id="ARBA00049551"/>
    </source>
</evidence>
<comment type="catalytic activity">
    <reaction evidence="17 18">
        <text>a ubiquinone + NADH + 5 H(+)(in) = a ubiquinol + NAD(+) + 4 H(+)(out)</text>
        <dbReference type="Rhea" id="RHEA:29091"/>
        <dbReference type="Rhea" id="RHEA-COMP:9565"/>
        <dbReference type="Rhea" id="RHEA-COMP:9566"/>
        <dbReference type="ChEBI" id="CHEBI:15378"/>
        <dbReference type="ChEBI" id="CHEBI:16389"/>
        <dbReference type="ChEBI" id="CHEBI:17976"/>
        <dbReference type="ChEBI" id="CHEBI:57540"/>
        <dbReference type="ChEBI" id="CHEBI:57945"/>
        <dbReference type="EC" id="7.1.1.2"/>
    </reaction>
</comment>
<evidence type="ECO:0000256" key="18">
    <source>
        <dbReference type="RuleBase" id="RU003403"/>
    </source>
</evidence>
<evidence type="ECO:0000256" key="5">
    <source>
        <dbReference type="ARBA" id="ARBA00021008"/>
    </source>
</evidence>
<feature type="transmembrane region" description="Helical" evidence="18">
    <location>
        <begin position="287"/>
        <end position="315"/>
    </location>
</feature>
<dbReference type="PANTHER" id="PTHR46552:SF1">
    <property type="entry name" value="NADH-UBIQUINONE OXIDOREDUCTASE CHAIN 2"/>
    <property type="match status" value="1"/>
</dbReference>
<evidence type="ECO:0000256" key="2">
    <source>
        <dbReference type="ARBA" id="ARBA00004448"/>
    </source>
</evidence>
<evidence type="ECO:0000256" key="9">
    <source>
        <dbReference type="ARBA" id="ARBA00022792"/>
    </source>
</evidence>
<dbReference type="EMBL" id="MZ461490">
    <property type="protein sequence ID" value="QYL70174.1"/>
    <property type="molecule type" value="Genomic_DNA"/>
</dbReference>
<feature type="transmembrane region" description="Helical" evidence="18">
    <location>
        <begin position="20"/>
        <end position="36"/>
    </location>
</feature>
<evidence type="ECO:0000256" key="13">
    <source>
        <dbReference type="ARBA" id="ARBA00023027"/>
    </source>
</evidence>
<feature type="transmembrane region" description="Helical" evidence="18">
    <location>
        <begin position="184"/>
        <end position="205"/>
    </location>
</feature>
<dbReference type="GO" id="GO:0008137">
    <property type="term" value="F:NADH dehydrogenase (ubiquinone) activity"/>
    <property type="evidence" value="ECO:0007669"/>
    <property type="project" value="UniProtKB-EC"/>
</dbReference>
<dbReference type="PRINTS" id="PR01436">
    <property type="entry name" value="NADHDHGNASE2"/>
</dbReference>
<keyword evidence="6" id="KW-0813">Transport</keyword>
<comment type="function">
    <text evidence="18">Core subunit of the mitochondrial membrane respiratory chain NADH dehydrogenase (Complex I) which catalyzes electron transfer from NADH through the respiratory chain, using ubiquinone as an electron acceptor. Essential for the catalytic activity and assembly of complex I.</text>
</comment>
<evidence type="ECO:0000256" key="11">
    <source>
        <dbReference type="ARBA" id="ARBA00022982"/>
    </source>
</evidence>